<name>A0A653B4Z5_ECTOL</name>
<sequence>MTQHRQPKNKSVPFSCPLFLVRLNPRNCITT</sequence>
<evidence type="ECO:0000313" key="1">
    <source>
        <dbReference type="EMBL" id="VDN63750.1"/>
    </source>
</evidence>
<proteinExistence type="predicted"/>
<gene>
    <name evidence="1" type="ORF">POT9AD_2775</name>
</gene>
<reference evidence="1" key="1">
    <citation type="submission" date="2018-11" db="EMBL/GenBank/DDBJ databases">
        <authorList>
            <consortium name="Genoscope - CEA"/>
            <person name="William W."/>
        </authorList>
    </citation>
    <scope>NUCLEOTIDE SEQUENCE [LARGE SCALE GENOMIC DNA]</scope>
    <source>
        <strain evidence="1">T9AD</strain>
    </source>
</reference>
<dbReference type="EMBL" id="LR130779">
    <property type="protein sequence ID" value="VDN63750.1"/>
    <property type="molecule type" value="Genomic_DNA"/>
</dbReference>
<accession>A0A653B4Z5</accession>
<organism evidence="1">
    <name type="scientific">Ectopseudomonas oleovorans</name>
    <name type="common">Pseudomonas oleovorans</name>
    <dbReference type="NCBI Taxonomy" id="301"/>
    <lineage>
        <taxon>Bacteria</taxon>
        <taxon>Pseudomonadati</taxon>
        <taxon>Pseudomonadota</taxon>
        <taxon>Gammaproteobacteria</taxon>
        <taxon>Pseudomonadales</taxon>
        <taxon>Pseudomonadaceae</taxon>
        <taxon>Ectopseudomonas</taxon>
    </lineage>
</organism>
<protein>
    <submittedName>
        <fullName evidence="1">Uncharacterized protein</fullName>
    </submittedName>
</protein>
<dbReference type="AlphaFoldDB" id="A0A653B4Z5"/>